<dbReference type="GO" id="GO:0006564">
    <property type="term" value="P:L-serine biosynthetic process"/>
    <property type="evidence" value="ECO:0007669"/>
    <property type="project" value="UniProtKB-KW"/>
</dbReference>
<proteinExistence type="inferred from homology"/>
<sequence length="206" mass="21601">MDVDSTLITGEVIEMLAAHAGSLELVTDVTERAMRGELDFTASLHERVATLAGLPVSVFDTVGQEITLTDGAGQFVDELHRRGWPVGLVSGGFTELVRPLARRLGIGFVRANSLQVRDGVLTGAVEGPVIDPHAKAEALKELAGMHGVPLDHAVAIGDGANDLLMLREAGLGVAFNAKPVVAEQADVAVAGGRLDAVLEVIDRHHP</sequence>
<evidence type="ECO:0000256" key="5">
    <source>
        <dbReference type="ARBA" id="ARBA00022605"/>
    </source>
</evidence>
<organism evidence="14 15">
    <name type="scientific">Cellulomonas bogoriensis 69B4 = DSM 16987</name>
    <dbReference type="NCBI Taxonomy" id="1386082"/>
    <lineage>
        <taxon>Bacteria</taxon>
        <taxon>Bacillati</taxon>
        <taxon>Actinomycetota</taxon>
        <taxon>Actinomycetes</taxon>
        <taxon>Micrococcales</taxon>
        <taxon>Cellulomonadaceae</taxon>
        <taxon>Cellulomonas</taxon>
    </lineage>
</organism>
<comment type="caution">
    <text evidence="14">The sequence shown here is derived from an EMBL/GenBank/DDBJ whole genome shotgun (WGS) entry which is preliminary data.</text>
</comment>
<dbReference type="InterPro" id="IPR050582">
    <property type="entry name" value="HAD-like_SerB"/>
</dbReference>
<dbReference type="InterPro" id="IPR004469">
    <property type="entry name" value="PSP"/>
</dbReference>
<dbReference type="OrthoDB" id="9792539at2"/>
<dbReference type="GO" id="GO:0036424">
    <property type="term" value="F:L-phosphoserine phosphatase activity"/>
    <property type="evidence" value="ECO:0007669"/>
    <property type="project" value="InterPro"/>
</dbReference>
<dbReference type="NCBIfam" id="TIGR01488">
    <property type="entry name" value="HAD-SF-IB"/>
    <property type="match status" value="1"/>
</dbReference>
<evidence type="ECO:0000256" key="11">
    <source>
        <dbReference type="ARBA" id="ARBA00048138"/>
    </source>
</evidence>
<evidence type="ECO:0000256" key="10">
    <source>
        <dbReference type="ARBA" id="ARBA00031693"/>
    </source>
</evidence>
<evidence type="ECO:0000256" key="1">
    <source>
        <dbReference type="ARBA" id="ARBA00001946"/>
    </source>
</evidence>
<dbReference type="Pfam" id="PF12710">
    <property type="entry name" value="HAD"/>
    <property type="match status" value="1"/>
</dbReference>
<evidence type="ECO:0000256" key="8">
    <source>
        <dbReference type="ARBA" id="ARBA00022842"/>
    </source>
</evidence>
<dbReference type="Gene3D" id="3.40.50.1000">
    <property type="entry name" value="HAD superfamily/HAD-like"/>
    <property type="match status" value="1"/>
</dbReference>
<dbReference type="UniPathway" id="UPA00135">
    <property type="reaction ID" value="UER00198"/>
</dbReference>
<evidence type="ECO:0000256" key="12">
    <source>
        <dbReference type="ARBA" id="ARBA00048523"/>
    </source>
</evidence>
<evidence type="ECO:0000256" key="3">
    <source>
        <dbReference type="ARBA" id="ARBA00009184"/>
    </source>
</evidence>
<feature type="active site" description="Proton donor" evidence="13">
    <location>
        <position position="4"/>
    </location>
</feature>
<name>A0A0A0C0H4_9CELL</name>
<reference evidence="14 15" key="1">
    <citation type="submission" date="2013-08" db="EMBL/GenBank/DDBJ databases">
        <title>Genome sequencing of Cellulomonas bogoriensis 69B4.</title>
        <authorList>
            <person name="Chen F."/>
            <person name="Li Y."/>
            <person name="Wang G."/>
        </authorList>
    </citation>
    <scope>NUCLEOTIDE SEQUENCE [LARGE SCALE GENOMIC DNA]</scope>
    <source>
        <strain evidence="14 15">69B4</strain>
    </source>
</reference>
<dbReference type="AlphaFoldDB" id="A0A0A0C0H4"/>
<evidence type="ECO:0000256" key="7">
    <source>
        <dbReference type="ARBA" id="ARBA00022801"/>
    </source>
</evidence>
<dbReference type="GO" id="GO:0005737">
    <property type="term" value="C:cytoplasm"/>
    <property type="evidence" value="ECO:0007669"/>
    <property type="project" value="TreeGrafter"/>
</dbReference>
<dbReference type="InterPro" id="IPR023214">
    <property type="entry name" value="HAD_sf"/>
</dbReference>
<dbReference type="Proteomes" id="UP000054314">
    <property type="component" value="Unassembled WGS sequence"/>
</dbReference>
<dbReference type="GO" id="GO:0000287">
    <property type="term" value="F:magnesium ion binding"/>
    <property type="evidence" value="ECO:0007669"/>
    <property type="project" value="TreeGrafter"/>
</dbReference>
<keyword evidence="6" id="KW-0479">Metal-binding</keyword>
<protein>
    <recommendedName>
        <fullName evidence="4">phosphoserine phosphatase</fullName>
        <ecNumber evidence="4">3.1.3.3</ecNumber>
    </recommendedName>
    <alternativeName>
        <fullName evidence="10">O-phosphoserine phosphohydrolase</fullName>
    </alternativeName>
</protein>
<dbReference type="EC" id="3.1.3.3" evidence="4"/>
<comment type="cofactor">
    <cofactor evidence="1">
        <name>Mg(2+)</name>
        <dbReference type="ChEBI" id="CHEBI:18420"/>
    </cofactor>
</comment>
<dbReference type="PANTHER" id="PTHR43344">
    <property type="entry name" value="PHOSPHOSERINE PHOSPHATASE"/>
    <property type="match status" value="1"/>
</dbReference>
<gene>
    <name evidence="14" type="ORF">N869_11620</name>
</gene>
<dbReference type="SUPFAM" id="SSF56784">
    <property type="entry name" value="HAD-like"/>
    <property type="match status" value="1"/>
</dbReference>
<dbReference type="SFLD" id="SFLDS00003">
    <property type="entry name" value="Haloacid_Dehalogenase"/>
    <property type="match status" value="1"/>
</dbReference>
<keyword evidence="5" id="KW-0028">Amino-acid biosynthesis</keyword>
<accession>A0A0A0C0H4</accession>
<evidence type="ECO:0000256" key="6">
    <source>
        <dbReference type="ARBA" id="ARBA00022723"/>
    </source>
</evidence>
<dbReference type="InterPro" id="IPR036412">
    <property type="entry name" value="HAD-like_sf"/>
</dbReference>
<comment type="catalytic activity">
    <reaction evidence="11">
        <text>O-phospho-L-serine + H2O = L-serine + phosphate</text>
        <dbReference type="Rhea" id="RHEA:21208"/>
        <dbReference type="ChEBI" id="CHEBI:15377"/>
        <dbReference type="ChEBI" id="CHEBI:33384"/>
        <dbReference type="ChEBI" id="CHEBI:43474"/>
        <dbReference type="ChEBI" id="CHEBI:57524"/>
        <dbReference type="EC" id="3.1.3.3"/>
    </reaction>
</comment>
<comment type="similarity">
    <text evidence="3">Belongs to the HAD-like hydrolase superfamily. SerB family.</text>
</comment>
<feature type="active site" description="Nucleophile" evidence="13">
    <location>
        <position position="2"/>
    </location>
</feature>
<evidence type="ECO:0000256" key="2">
    <source>
        <dbReference type="ARBA" id="ARBA00005135"/>
    </source>
</evidence>
<dbReference type="NCBIfam" id="TIGR00338">
    <property type="entry name" value="serB"/>
    <property type="match status" value="1"/>
</dbReference>
<comment type="pathway">
    <text evidence="2">Amino-acid biosynthesis; L-serine biosynthesis; L-serine from 3-phospho-D-glycerate: step 3/3.</text>
</comment>
<evidence type="ECO:0000256" key="13">
    <source>
        <dbReference type="PIRSR" id="PIRSR604469-1"/>
    </source>
</evidence>
<evidence type="ECO:0000313" key="15">
    <source>
        <dbReference type="Proteomes" id="UP000054314"/>
    </source>
</evidence>
<dbReference type="SFLD" id="SFLDF00029">
    <property type="entry name" value="phosphoserine_phosphatase"/>
    <property type="match status" value="1"/>
</dbReference>
<dbReference type="SFLD" id="SFLDG01136">
    <property type="entry name" value="C1.6:_Phosphoserine_Phosphatas"/>
    <property type="match status" value="1"/>
</dbReference>
<keyword evidence="9" id="KW-0718">Serine biosynthesis</keyword>
<dbReference type="PANTHER" id="PTHR43344:SF2">
    <property type="entry name" value="PHOSPHOSERINE PHOSPHATASE"/>
    <property type="match status" value="1"/>
</dbReference>
<keyword evidence="15" id="KW-1185">Reference proteome</keyword>
<keyword evidence="8" id="KW-0460">Magnesium</keyword>
<keyword evidence="7" id="KW-0378">Hydrolase</keyword>
<comment type="catalytic activity">
    <reaction evidence="12">
        <text>O-phospho-D-serine + H2O = D-serine + phosphate</text>
        <dbReference type="Rhea" id="RHEA:24873"/>
        <dbReference type="ChEBI" id="CHEBI:15377"/>
        <dbReference type="ChEBI" id="CHEBI:35247"/>
        <dbReference type="ChEBI" id="CHEBI:43474"/>
        <dbReference type="ChEBI" id="CHEBI:58680"/>
        <dbReference type="EC" id="3.1.3.3"/>
    </reaction>
</comment>
<evidence type="ECO:0000313" key="14">
    <source>
        <dbReference type="EMBL" id="KGM13675.1"/>
    </source>
</evidence>
<evidence type="ECO:0000256" key="9">
    <source>
        <dbReference type="ARBA" id="ARBA00023299"/>
    </source>
</evidence>
<evidence type="ECO:0000256" key="4">
    <source>
        <dbReference type="ARBA" id="ARBA00012640"/>
    </source>
</evidence>
<dbReference type="EMBL" id="AXCZ01000030">
    <property type="protein sequence ID" value="KGM13675.1"/>
    <property type="molecule type" value="Genomic_DNA"/>
</dbReference>
<dbReference type="SFLD" id="SFLDG01137">
    <property type="entry name" value="C1.6.1:_Phosphoserine_Phosphat"/>
    <property type="match status" value="1"/>
</dbReference>